<evidence type="ECO:0000313" key="3">
    <source>
        <dbReference type="Proteomes" id="UP001142292"/>
    </source>
</evidence>
<feature type="transmembrane region" description="Helical" evidence="1">
    <location>
        <begin position="113"/>
        <end position="138"/>
    </location>
</feature>
<evidence type="ECO:0008006" key="4">
    <source>
        <dbReference type="Google" id="ProtNLM"/>
    </source>
</evidence>
<dbReference type="RefSeq" id="WP_189118542.1">
    <property type="nucleotide sequence ID" value="NZ_BMRK01000007.1"/>
</dbReference>
<keyword evidence="3" id="KW-1185">Reference proteome</keyword>
<feature type="transmembrane region" description="Helical" evidence="1">
    <location>
        <begin position="12"/>
        <end position="38"/>
    </location>
</feature>
<keyword evidence="1" id="KW-1133">Transmembrane helix</keyword>
<reference evidence="2" key="1">
    <citation type="journal article" date="2014" name="Int. J. Syst. Evol. Microbiol.">
        <title>Complete genome of a new Firmicutes species belonging to the dominant human colonic microbiota ('Ruminococcus bicirculans') reveals two chromosomes and a selective capacity to utilize plant glucans.</title>
        <authorList>
            <consortium name="NISC Comparative Sequencing Program"/>
            <person name="Wegmann U."/>
            <person name="Louis P."/>
            <person name="Goesmann A."/>
            <person name="Henrissat B."/>
            <person name="Duncan S.H."/>
            <person name="Flint H.J."/>
        </authorList>
    </citation>
    <scope>NUCLEOTIDE SEQUENCE</scope>
    <source>
        <strain evidence="2">VKM Ac-1246</strain>
    </source>
</reference>
<dbReference type="Proteomes" id="UP001142292">
    <property type="component" value="Unassembled WGS sequence"/>
</dbReference>
<reference evidence="2" key="2">
    <citation type="submission" date="2023-01" db="EMBL/GenBank/DDBJ databases">
        <authorList>
            <person name="Sun Q."/>
            <person name="Evtushenko L."/>
        </authorList>
    </citation>
    <scope>NUCLEOTIDE SEQUENCE</scope>
    <source>
        <strain evidence="2">VKM Ac-1246</strain>
    </source>
</reference>
<evidence type="ECO:0000313" key="2">
    <source>
        <dbReference type="EMBL" id="GLJ70147.1"/>
    </source>
</evidence>
<proteinExistence type="predicted"/>
<comment type="caution">
    <text evidence="2">The sequence shown here is derived from an EMBL/GenBank/DDBJ whole genome shotgun (WGS) entry which is preliminary data.</text>
</comment>
<organism evidence="2 3">
    <name type="scientific">Nocardioides luteus</name>
    <dbReference type="NCBI Taxonomy" id="1844"/>
    <lineage>
        <taxon>Bacteria</taxon>
        <taxon>Bacillati</taxon>
        <taxon>Actinomycetota</taxon>
        <taxon>Actinomycetes</taxon>
        <taxon>Propionibacteriales</taxon>
        <taxon>Nocardioidaceae</taxon>
        <taxon>Nocardioides</taxon>
    </lineage>
</organism>
<keyword evidence="1" id="KW-0472">Membrane</keyword>
<feature type="transmembrane region" description="Helical" evidence="1">
    <location>
        <begin position="50"/>
        <end position="71"/>
    </location>
</feature>
<feature type="transmembrane region" description="Helical" evidence="1">
    <location>
        <begin position="83"/>
        <end position="107"/>
    </location>
</feature>
<accession>A0ABQ5T118</accession>
<evidence type="ECO:0000256" key="1">
    <source>
        <dbReference type="SAM" id="Phobius"/>
    </source>
</evidence>
<gene>
    <name evidence="2" type="ORF">GCM10017579_41830</name>
</gene>
<name>A0ABQ5T118_9ACTN</name>
<dbReference type="EMBL" id="BSEL01000010">
    <property type="protein sequence ID" value="GLJ70147.1"/>
    <property type="molecule type" value="Genomic_DNA"/>
</dbReference>
<keyword evidence="1" id="KW-0812">Transmembrane</keyword>
<sequence length="154" mass="14550">MSLPTTAVRAASFVLTMVAVGVAYPVLALLGYIGLLIASAVGDLDAGGPLAGLVFVIVGAVVGVVCVAIGAPAALAGRALGGAWGVVAAVAVLLVAGGAAALLWSVADLAGQPLVAGAVVAVAAAPAALALSLSDVVAGSLARLRPGRRPVVEG</sequence>
<protein>
    <recommendedName>
        <fullName evidence="4">Major facilitator superfamily (MFS) profile domain-containing protein</fullName>
    </recommendedName>
</protein>